<dbReference type="InterPro" id="IPR050400">
    <property type="entry name" value="Bact_Cytoskel_RodZ"/>
</dbReference>
<protein>
    <submittedName>
        <fullName evidence="3">DUF4115 domain-containing protein</fullName>
    </submittedName>
</protein>
<organism evidence="3 4">
    <name type="scientific">Ruficoccus amylovorans</name>
    <dbReference type="NCBI Taxonomy" id="1804625"/>
    <lineage>
        <taxon>Bacteria</taxon>
        <taxon>Pseudomonadati</taxon>
        <taxon>Verrucomicrobiota</taxon>
        <taxon>Opitutia</taxon>
        <taxon>Puniceicoccales</taxon>
        <taxon>Cerasicoccaceae</taxon>
        <taxon>Ruficoccus</taxon>
    </lineage>
</organism>
<sequence>MSAGYAEPSGPEEAPPPTAQAPANADHAATPEPETTVAVPVAVAVKGDSVSAEKPRAETGQIKITATGQCYVLVRQESDNKELFKGMMSAGQSETLTRTGSIRVVSSAIQNVTVEIDGQSYKSNQTGTRQTYYGMDGPVVVIAGETAGKETKIVGTKDAAPPEESGSVTITATGQCYVLVRQENDNKELFKGMMSAGQSETLTRTGSIRVVSSAIQNVTVEINGKTYKSNHTGTRQTYYGMDGPVAQLDVRSDSGAGQ</sequence>
<dbReference type="AlphaFoldDB" id="A0A842HIU1"/>
<feature type="compositionally biased region" description="Low complexity" evidence="1">
    <location>
        <begin position="20"/>
        <end position="40"/>
    </location>
</feature>
<dbReference type="Pfam" id="PF13464">
    <property type="entry name" value="RodZ_C"/>
    <property type="match status" value="2"/>
</dbReference>
<feature type="domain" description="Cytoskeleton protein RodZ-like C-terminal" evidence="2">
    <location>
        <begin position="64"/>
        <end position="126"/>
    </location>
</feature>
<dbReference type="PANTHER" id="PTHR34475">
    <property type="match status" value="1"/>
</dbReference>
<feature type="domain" description="Cytoskeleton protein RodZ-like C-terminal" evidence="2">
    <location>
        <begin position="169"/>
        <end position="231"/>
    </location>
</feature>
<evidence type="ECO:0000256" key="1">
    <source>
        <dbReference type="SAM" id="MobiDB-lite"/>
    </source>
</evidence>
<feature type="region of interest" description="Disordered" evidence="1">
    <location>
        <begin position="1"/>
        <end position="40"/>
    </location>
</feature>
<evidence type="ECO:0000313" key="3">
    <source>
        <dbReference type="EMBL" id="MBC2596332.1"/>
    </source>
</evidence>
<proteinExistence type="predicted"/>
<accession>A0A842HIU1</accession>
<reference evidence="3 4" key="1">
    <citation type="submission" date="2020-07" db="EMBL/GenBank/DDBJ databases">
        <authorList>
            <person name="Feng X."/>
        </authorList>
    </citation>
    <scope>NUCLEOTIDE SEQUENCE [LARGE SCALE GENOMIC DNA]</scope>
    <source>
        <strain evidence="3 4">JCM31066</strain>
    </source>
</reference>
<dbReference type="PANTHER" id="PTHR34475:SF1">
    <property type="entry name" value="CYTOSKELETON PROTEIN RODZ"/>
    <property type="match status" value="1"/>
</dbReference>
<keyword evidence="4" id="KW-1185">Reference proteome</keyword>
<comment type="caution">
    <text evidence="3">The sequence shown here is derived from an EMBL/GenBank/DDBJ whole genome shotgun (WGS) entry which is preliminary data.</text>
</comment>
<dbReference type="InterPro" id="IPR025194">
    <property type="entry name" value="RodZ-like_C"/>
</dbReference>
<dbReference type="Proteomes" id="UP000546464">
    <property type="component" value="Unassembled WGS sequence"/>
</dbReference>
<evidence type="ECO:0000313" key="4">
    <source>
        <dbReference type="Proteomes" id="UP000546464"/>
    </source>
</evidence>
<evidence type="ECO:0000259" key="2">
    <source>
        <dbReference type="Pfam" id="PF13464"/>
    </source>
</evidence>
<name>A0A842HIU1_9BACT</name>
<dbReference type="RefSeq" id="WP_185677246.1">
    <property type="nucleotide sequence ID" value="NZ_JACHVB010000064.1"/>
</dbReference>
<dbReference type="EMBL" id="JACHVB010000064">
    <property type="protein sequence ID" value="MBC2596332.1"/>
    <property type="molecule type" value="Genomic_DNA"/>
</dbReference>
<gene>
    <name evidence="3" type="ORF">H5P28_18855</name>
</gene>
<feature type="compositionally biased region" description="Low complexity" evidence="1">
    <location>
        <begin position="1"/>
        <end position="12"/>
    </location>
</feature>